<evidence type="ECO:0000259" key="1">
    <source>
        <dbReference type="Pfam" id="PF20516"/>
    </source>
</evidence>
<dbReference type="Pfam" id="PF20516">
    <property type="entry name" value="PDDEXK_12"/>
    <property type="match status" value="1"/>
</dbReference>
<feature type="domain" description="PD-(D/E)XK nuclease-like" evidence="1">
    <location>
        <begin position="55"/>
        <end position="276"/>
    </location>
</feature>
<gene>
    <name evidence="2" type="ORF">K491DRAFT_711214</name>
</gene>
<dbReference type="EMBL" id="MU004296">
    <property type="protein sequence ID" value="KAF2660959.1"/>
    <property type="molecule type" value="Genomic_DNA"/>
</dbReference>
<organism evidence="2 3">
    <name type="scientific">Lophiostoma macrostomum CBS 122681</name>
    <dbReference type="NCBI Taxonomy" id="1314788"/>
    <lineage>
        <taxon>Eukaryota</taxon>
        <taxon>Fungi</taxon>
        <taxon>Dikarya</taxon>
        <taxon>Ascomycota</taxon>
        <taxon>Pezizomycotina</taxon>
        <taxon>Dothideomycetes</taxon>
        <taxon>Pleosporomycetidae</taxon>
        <taxon>Pleosporales</taxon>
        <taxon>Lophiostomataceae</taxon>
        <taxon>Lophiostoma</taxon>
    </lineage>
</organism>
<protein>
    <recommendedName>
        <fullName evidence="1">PD-(D/E)XK nuclease-like domain-containing protein</fullName>
    </recommendedName>
</protein>
<sequence>MISLDEERLIGQIFEITEGRGKLLPETLRYSLKALEEANWGRRSVYDGDAVPQKDDFWELRQIKKMVAHTLALEIEEPASARSAYNYTVHGSMLALAMEFTQGIECVNITAACIHEECKQTGADKIHALSKGSVFAMMFLPTEAATLFNFTGQDTEKAELKRRTIQCQVRSIPGTLQLRIWISALYKHLYSLFDPKTPIISIPFLVADAERWEVYFACQKVESQQEDGNENKEEGVVEGADLCGPIDIGDTKSIQDAYMVLAVLRVLVRWTDSSFRAWARGKLYELHDSNS</sequence>
<reference evidence="2" key="1">
    <citation type="journal article" date="2020" name="Stud. Mycol.">
        <title>101 Dothideomycetes genomes: a test case for predicting lifestyles and emergence of pathogens.</title>
        <authorList>
            <person name="Haridas S."/>
            <person name="Albert R."/>
            <person name="Binder M."/>
            <person name="Bloem J."/>
            <person name="Labutti K."/>
            <person name="Salamov A."/>
            <person name="Andreopoulos B."/>
            <person name="Baker S."/>
            <person name="Barry K."/>
            <person name="Bills G."/>
            <person name="Bluhm B."/>
            <person name="Cannon C."/>
            <person name="Castanera R."/>
            <person name="Culley D."/>
            <person name="Daum C."/>
            <person name="Ezra D."/>
            <person name="Gonzalez J."/>
            <person name="Henrissat B."/>
            <person name="Kuo A."/>
            <person name="Liang C."/>
            <person name="Lipzen A."/>
            <person name="Lutzoni F."/>
            <person name="Magnuson J."/>
            <person name="Mondo S."/>
            <person name="Nolan M."/>
            <person name="Ohm R."/>
            <person name="Pangilinan J."/>
            <person name="Park H.-J."/>
            <person name="Ramirez L."/>
            <person name="Alfaro M."/>
            <person name="Sun H."/>
            <person name="Tritt A."/>
            <person name="Yoshinaga Y."/>
            <person name="Zwiers L.-H."/>
            <person name="Turgeon B."/>
            <person name="Goodwin S."/>
            <person name="Spatafora J."/>
            <person name="Crous P."/>
            <person name="Grigoriev I."/>
        </authorList>
    </citation>
    <scope>NUCLEOTIDE SEQUENCE</scope>
    <source>
        <strain evidence="2">CBS 122681</strain>
    </source>
</reference>
<accession>A0A6A6TLL0</accession>
<dbReference type="OrthoDB" id="3747161at2759"/>
<name>A0A6A6TLL0_9PLEO</name>
<dbReference type="InterPro" id="IPR046797">
    <property type="entry name" value="PDDEXK_12"/>
</dbReference>
<dbReference type="AlphaFoldDB" id="A0A6A6TLL0"/>
<keyword evidence="3" id="KW-1185">Reference proteome</keyword>
<evidence type="ECO:0000313" key="2">
    <source>
        <dbReference type="EMBL" id="KAF2660959.1"/>
    </source>
</evidence>
<dbReference type="Proteomes" id="UP000799324">
    <property type="component" value="Unassembled WGS sequence"/>
</dbReference>
<proteinExistence type="predicted"/>
<evidence type="ECO:0000313" key="3">
    <source>
        <dbReference type="Proteomes" id="UP000799324"/>
    </source>
</evidence>